<dbReference type="Pfam" id="PF00561">
    <property type="entry name" value="Abhydrolase_1"/>
    <property type="match status" value="1"/>
</dbReference>
<dbReference type="SUPFAM" id="SSF53474">
    <property type="entry name" value="alpha/beta-Hydrolases"/>
    <property type="match status" value="1"/>
</dbReference>
<keyword evidence="2" id="KW-0378">Hydrolase</keyword>
<dbReference type="InterPro" id="IPR029058">
    <property type="entry name" value="AB_hydrolase_fold"/>
</dbReference>
<dbReference type="GO" id="GO:0016787">
    <property type="term" value="F:hydrolase activity"/>
    <property type="evidence" value="ECO:0007669"/>
    <property type="project" value="UniProtKB-KW"/>
</dbReference>
<organism evidence="2 3">
    <name type="scientific">Spirosoma soli</name>
    <dbReference type="NCBI Taxonomy" id="1770529"/>
    <lineage>
        <taxon>Bacteria</taxon>
        <taxon>Pseudomonadati</taxon>
        <taxon>Bacteroidota</taxon>
        <taxon>Cytophagia</taxon>
        <taxon>Cytophagales</taxon>
        <taxon>Cytophagaceae</taxon>
        <taxon>Spirosoma</taxon>
    </lineage>
</organism>
<evidence type="ECO:0000313" key="3">
    <source>
        <dbReference type="Proteomes" id="UP001597469"/>
    </source>
</evidence>
<evidence type="ECO:0000313" key="2">
    <source>
        <dbReference type="EMBL" id="MFD2571941.1"/>
    </source>
</evidence>
<protein>
    <submittedName>
        <fullName evidence="2">Alpha/beta hydrolase</fullName>
    </submittedName>
</protein>
<dbReference type="RefSeq" id="WP_381523899.1">
    <property type="nucleotide sequence ID" value="NZ_JBHULN010000008.1"/>
</dbReference>
<proteinExistence type="predicted"/>
<dbReference type="InterPro" id="IPR051411">
    <property type="entry name" value="Polyketide_trans_af380"/>
</dbReference>
<dbReference type="Proteomes" id="UP001597469">
    <property type="component" value="Unassembled WGS sequence"/>
</dbReference>
<dbReference type="PANTHER" id="PTHR47751">
    <property type="entry name" value="SUPERFAMILY HYDROLASE, PUTATIVE (AFU_ORTHOLOGUE AFUA_2G16580)-RELATED"/>
    <property type="match status" value="1"/>
</dbReference>
<dbReference type="Gene3D" id="1.10.10.800">
    <property type="match status" value="1"/>
</dbReference>
<keyword evidence="3" id="KW-1185">Reference proteome</keyword>
<dbReference type="PANTHER" id="PTHR47751:SF1">
    <property type="entry name" value="SUPERFAMILY HYDROLASE, PUTATIVE (AFU_ORTHOLOGUE AFUA_2G16580)-RELATED"/>
    <property type="match status" value="1"/>
</dbReference>
<reference evidence="3" key="1">
    <citation type="journal article" date="2019" name="Int. J. Syst. Evol. Microbiol.">
        <title>The Global Catalogue of Microorganisms (GCM) 10K type strain sequencing project: providing services to taxonomists for standard genome sequencing and annotation.</title>
        <authorList>
            <consortium name="The Broad Institute Genomics Platform"/>
            <consortium name="The Broad Institute Genome Sequencing Center for Infectious Disease"/>
            <person name="Wu L."/>
            <person name="Ma J."/>
        </authorList>
    </citation>
    <scope>NUCLEOTIDE SEQUENCE [LARGE SCALE GENOMIC DNA]</scope>
    <source>
        <strain evidence="3">KCTC 42805</strain>
    </source>
</reference>
<evidence type="ECO:0000259" key="1">
    <source>
        <dbReference type="Pfam" id="PF00561"/>
    </source>
</evidence>
<feature type="domain" description="AB hydrolase-1" evidence="1">
    <location>
        <begin position="62"/>
        <end position="287"/>
    </location>
</feature>
<comment type="caution">
    <text evidence="2">The sequence shown here is derived from an EMBL/GenBank/DDBJ whole genome shotgun (WGS) entry which is preliminary data.</text>
</comment>
<dbReference type="Gene3D" id="3.40.50.1820">
    <property type="entry name" value="alpha/beta hydrolase"/>
    <property type="match status" value="1"/>
</dbReference>
<name>A0ABW5M740_9BACT</name>
<gene>
    <name evidence="2" type="ORF">ACFSUS_14960</name>
</gene>
<dbReference type="InterPro" id="IPR000073">
    <property type="entry name" value="AB_hydrolase_1"/>
</dbReference>
<dbReference type="EMBL" id="JBHULN010000008">
    <property type="protein sequence ID" value="MFD2571941.1"/>
    <property type="molecule type" value="Genomic_DNA"/>
</dbReference>
<sequence length="310" mass="35061">METTNVVTAGRVERQNVTFQRDELTIAGHLFTPPGFDEELQYPALIVQGAVTMVKENAPDNYAPLLAREGFVVLDFDYVSYGESEGQPRKNENVEGKLKDLQAALTYLQTLSYVGKIGMVGICTSGGNAAYLAATDDRLTALAAVVPWMYEPALEEPFWGSETIEKNNQKAQDARQRFAQNGEWLTTQIFTNDPMVEGFNLTPGEYYFDKHRGGSVNQWRNQIFWGAWEEWAQVFDPISQAPKIRIPTLVFSTDDALIPDQAKKFYNLLNTEKELVWSEGYHFNFYDVAPEIYKAIDAVVPFMQKHLADS</sequence>
<accession>A0ABW5M740</accession>